<evidence type="ECO:0000256" key="6">
    <source>
        <dbReference type="SAM" id="MobiDB-lite"/>
    </source>
</evidence>
<evidence type="ECO:0000256" key="1">
    <source>
        <dbReference type="ARBA" id="ARBA00004370"/>
    </source>
</evidence>
<evidence type="ECO:0000313" key="9">
    <source>
        <dbReference type="Proteomes" id="UP000268321"/>
    </source>
</evidence>
<keyword evidence="4 7" id="KW-1133">Transmembrane helix</keyword>
<evidence type="ECO:0000256" key="3">
    <source>
        <dbReference type="ARBA" id="ARBA00022692"/>
    </source>
</evidence>
<accession>A0A4P9ZII6</accession>
<name>A0A4P9ZII6_9ASCO</name>
<dbReference type="GO" id="GO:0016020">
    <property type="term" value="C:membrane"/>
    <property type="evidence" value="ECO:0007669"/>
    <property type="project" value="UniProtKB-SubCell"/>
</dbReference>
<evidence type="ECO:0000256" key="5">
    <source>
        <dbReference type="ARBA" id="ARBA00023136"/>
    </source>
</evidence>
<feature type="transmembrane region" description="Helical" evidence="7">
    <location>
        <begin position="47"/>
        <end position="73"/>
    </location>
</feature>
<reference evidence="9" key="1">
    <citation type="journal article" date="2018" name="Nat. Microbiol.">
        <title>Leveraging single-cell genomics to expand the fungal tree of life.</title>
        <authorList>
            <person name="Ahrendt S.R."/>
            <person name="Quandt C.A."/>
            <person name="Ciobanu D."/>
            <person name="Clum A."/>
            <person name="Salamov A."/>
            <person name="Andreopoulos B."/>
            <person name="Cheng J.F."/>
            <person name="Woyke T."/>
            <person name="Pelin A."/>
            <person name="Henrissat B."/>
            <person name="Reynolds N.K."/>
            <person name="Benny G.L."/>
            <person name="Smith M.E."/>
            <person name="James T.Y."/>
            <person name="Grigoriev I.V."/>
        </authorList>
    </citation>
    <scope>NUCLEOTIDE SEQUENCE [LARGE SCALE GENOMIC DNA]</scope>
    <source>
        <strain evidence="9">Baker2002</strain>
    </source>
</reference>
<dbReference type="InterPro" id="IPR000612">
    <property type="entry name" value="PMP3"/>
</dbReference>
<comment type="similarity">
    <text evidence="2">Belongs to the UPF0057 (PMP3) family.</text>
</comment>
<feature type="region of interest" description="Disordered" evidence="6">
    <location>
        <begin position="94"/>
        <end position="113"/>
    </location>
</feature>
<dbReference type="Proteomes" id="UP000268321">
    <property type="component" value="Unassembled WGS sequence"/>
</dbReference>
<protein>
    <submittedName>
        <fullName evidence="8">Uncharacterized protein</fullName>
    </submittedName>
</protein>
<keyword evidence="3 7" id="KW-0812">Transmembrane</keyword>
<dbReference type="AlphaFoldDB" id="A0A4P9ZII6"/>
<dbReference type="EMBL" id="ML004429">
    <property type="protein sequence ID" value="RKP32855.1"/>
    <property type="molecule type" value="Genomic_DNA"/>
</dbReference>
<keyword evidence="9" id="KW-1185">Reference proteome</keyword>
<gene>
    <name evidence="8" type="ORF">METBISCDRAFT_21118</name>
</gene>
<organism evidence="8 9">
    <name type="scientific">Metschnikowia bicuspidata</name>
    <dbReference type="NCBI Taxonomy" id="27322"/>
    <lineage>
        <taxon>Eukaryota</taxon>
        <taxon>Fungi</taxon>
        <taxon>Dikarya</taxon>
        <taxon>Ascomycota</taxon>
        <taxon>Saccharomycotina</taxon>
        <taxon>Pichiomycetes</taxon>
        <taxon>Metschnikowiaceae</taxon>
        <taxon>Metschnikowia</taxon>
    </lineage>
</organism>
<sequence>MISAAFKDTSMPSTRDKVLLCLLAIFTPPLPIYLLTFPRSKLSTREFWISFIFTICFFAGGVLYSIYFILVLFPDARQENSYLYVEDLEGQQQEQPACENSKSSRGQSKIGTVQGTTAVPDASYMASSLAAEAEPLLPNYNELTDSSASTPYPKDGKNGNHKIQK</sequence>
<proteinExistence type="inferred from homology"/>
<evidence type="ECO:0000256" key="2">
    <source>
        <dbReference type="ARBA" id="ARBA00009530"/>
    </source>
</evidence>
<evidence type="ECO:0000256" key="4">
    <source>
        <dbReference type="ARBA" id="ARBA00022989"/>
    </source>
</evidence>
<comment type="subcellular location">
    <subcellularLocation>
        <location evidence="1">Membrane</location>
    </subcellularLocation>
</comment>
<feature type="transmembrane region" description="Helical" evidence="7">
    <location>
        <begin position="18"/>
        <end position="35"/>
    </location>
</feature>
<evidence type="ECO:0000256" key="7">
    <source>
        <dbReference type="SAM" id="Phobius"/>
    </source>
</evidence>
<evidence type="ECO:0000313" key="8">
    <source>
        <dbReference type="EMBL" id="RKP32855.1"/>
    </source>
</evidence>
<feature type="compositionally biased region" description="Polar residues" evidence="6">
    <location>
        <begin position="141"/>
        <end position="150"/>
    </location>
</feature>
<feature type="region of interest" description="Disordered" evidence="6">
    <location>
        <begin position="140"/>
        <end position="165"/>
    </location>
</feature>
<dbReference type="Pfam" id="PF01679">
    <property type="entry name" value="Pmp3"/>
    <property type="match status" value="1"/>
</dbReference>
<keyword evidence="5 7" id="KW-0472">Membrane</keyword>